<keyword evidence="11" id="KW-1185">Reference proteome</keyword>
<dbReference type="InterPro" id="IPR051470">
    <property type="entry name" value="Thiol:disulfide_interchange"/>
</dbReference>
<comment type="function">
    <text evidence="7">Required for disulfide bond formation in some periplasmic proteins. Acts by transferring its disulfide bond to other proteins and is reduced in the process.</text>
</comment>
<dbReference type="CDD" id="cd03020">
    <property type="entry name" value="DsbA_DsbC_DsbG"/>
    <property type="match status" value="1"/>
</dbReference>
<keyword evidence="3 7" id="KW-0732">Signal</keyword>
<keyword evidence="4 7" id="KW-0574">Periplasm</keyword>
<dbReference type="SUPFAM" id="SSF54423">
    <property type="entry name" value="DsbC/DsbG N-terminal domain-like"/>
    <property type="match status" value="1"/>
</dbReference>
<evidence type="ECO:0000256" key="5">
    <source>
        <dbReference type="ARBA" id="ARBA00023157"/>
    </source>
</evidence>
<reference evidence="10 11" key="1">
    <citation type="submission" date="2018-09" db="EMBL/GenBank/DDBJ databases">
        <title>Altererythrobacter spongiae sp. nov., isolated from a marine sponge.</title>
        <authorList>
            <person name="Zhuang L."/>
            <person name="Luo L."/>
        </authorList>
    </citation>
    <scope>NUCLEOTIDE SEQUENCE [LARGE SCALE GENOMIC DNA]</scope>
    <source>
        <strain evidence="10 11">HN-Y73</strain>
    </source>
</reference>
<dbReference type="OrthoDB" id="12976at2"/>
<dbReference type="PANTHER" id="PTHR35272:SF3">
    <property type="entry name" value="THIOL:DISULFIDE INTERCHANGE PROTEIN DSBC"/>
    <property type="match status" value="1"/>
</dbReference>
<dbReference type="SUPFAM" id="SSF52833">
    <property type="entry name" value="Thioredoxin-like"/>
    <property type="match status" value="1"/>
</dbReference>
<dbReference type="InterPro" id="IPR012336">
    <property type="entry name" value="Thioredoxin-like_fold"/>
</dbReference>
<evidence type="ECO:0000313" key="10">
    <source>
        <dbReference type="EMBL" id="RKF17702.1"/>
    </source>
</evidence>
<sequence length="273" mass="29948">MKKDFLVYCAIAGVTISIAAATAYAAPWQSSDRQNEALKEALAERLPKTEISRIDCSQINGVCEVQAKSNLFYTDESGRYLIIGRIYDLETRQDLTAARLLEMAPETLVDGAAKTARADTDEHRSMEAGQEIAEAKVSLTKLNEKGAINWGKGSHTVTIFSDFRCGYCQRLHQTLSDMNVRVVERPISILGSRAISEAVICAEDRQTALKKAYAGADLAGSRKCDTSGLDQNEGFARENGFTGTPVIVREDGAVLRGYRPKAFLEQWLEGKVS</sequence>
<dbReference type="RefSeq" id="WP_120325855.1">
    <property type="nucleotide sequence ID" value="NZ_RAPF01000012.1"/>
</dbReference>
<dbReference type="PANTHER" id="PTHR35272">
    <property type="entry name" value="THIOL:DISULFIDE INTERCHANGE PROTEIN DSBC-RELATED"/>
    <property type="match status" value="1"/>
</dbReference>
<comment type="similarity">
    <text evidence="2 7">Belongs to the thioredoxin family. DsbC subfamily.</text>
</comment>
<dbReference type="Pfam" id="PF10411">
    <property type="entry name" value="DsbC_N"/>
    <property type="match status" value="1"/>
</dbReference>
<accession>A0A420EAN1</accession>
<dbReference type="InterPro" id="IPR009094">
    <property type="entry name" value="DiS-bond_isomerase_DsbC/G_N_sf"/>
</dbReference>
<keyword evidence="5" id="KW-1015">Disulfide bond</keyword>
<evidence type="ECO:0000256" key="4">
    <source>
        <dbReference type="ARBA" id="ARBA00022764"/>
    </source>
</evidence>
<comment type="subcellular location">
    <subcellularLocation>
        <location evidence="1 7">Periplasm</location>
    </subcellularLocation>
</comment>
<dbReference type="InterPro" id="IPR018950">
    <property type="entry name" value="DiS-bond_isomerase_DsbC/G_N"/>
</dbReference>
<evidence type="ECO:0000256" key="1">
    <source>
        <dbReference type="ARBA" id="ARBA00004418"/>
    </source>
</evidence>
<dbReference type="Gene3D" id="3.40.30.10">
    <property type="entry name" value="Glutaredoxin"/>
    <property type="match status" value="1"/>
</dbReference>
<feature type="domain" description="Disulphide bond isomerase DsbC/G N-terminal" evidence="8">
    <location>
        <begin position="30"/>
        <end position="97"/>
    </location>
</feature>
<dbReference type="Gene3D" id="3.10.450.70">
    <property type="entry name" value="Disulphide bond isomerase, DsbC/G, N-terminal"/>
    <property type="match status" value="1"/>
</dbReference>
<feature type="chain" id="PRO_5018815346" description="Thiol:disulfide interchange protein" evidence="7">
    <location>
        <begin position="26"/>
        <end position="273"/>
    </location>
</feature>
<evidence type="ECO:0000256" key="3">
    <source>
        <dbReference type="ARBA" id="ARBA00022729"/>
    </source>
</evidence>
<proteinExistence type="inferred from homology"/>
<dbReference type="Pfam" id="PF13098">
    <property type="entry name" value="Thioredoxin_2"/>
    <property type="match status" value="1"/>
</dbReference>
<evidence type="ECO:0000313" key="11">
    <source>
        <dbReference type="Proteomes" id="UP000284395"/>
    </source>
</evidence>
<evidence type="ECO:0000256" key="6">
    <source>
        <dbReference type="ARBA" id="ARBA00023284"/>
    </source>
</evidence>
<evidence type="ECO:0000259" key="9">
    <source>
        <dbReference type="Pfam" id="PF13098"/>
    </source>
</evidence>
<evidence type="ECO:0000256" key="2">
    <source>
        <dbReference type="ARBA" id="ARBA00009813"/>
    </source>
</evidence>
<evidence type="ECO:0000259" key="8">
    <source>
        <dbReference type="Pfam" id="PF10411"/>
    </source>
</evidence>
<dbReference type="EMBL" id="RAPF01000012">
    <property type="protein sequence ID" value="RKF17702.1"/>
    <property type="molecule type" value="Genomic_DNA"/>
</dbReference>
<evidence type="ECO:0000256" key="7">
    <source>
        <dbReference type="RuleBase" id="RU364038"/>
    </source>
</evidence>
<gene>
    <name evidence="10" type="ORF">D6851_15695</name>
</gene>
<dbReference type="Proteomes" id="UP000284395">
    <property type="component" value="Unassembled WGS sequence"/>
</dbReference>
<organism evidence="10 11">
    <name type="scientific">Altericroceibacterium spongiae</name>
    <dbReference type="NCBI Taxonomy" id="2320269"/>
    <lineage>
        <taxon>Bacteria</taxon>
        <taxon>Pseudomonadati</taxon>
        <taxon>Pseudomonadota</taxon>
        <taxon>Alphaproteobacteria</taxon>
        <taxon>Sphingomonadales</taxon>
        <taxon>Erythrobacteraceae</taxon>
        <taxon>Altericroceibacterium</taxon>
    </lineage>
</organism>
<dbReference type="InterPro" id="IPR033954">
    <property type="entry name" value="DiS-bond_Isoase_DsbC/G"/>
</dbReference>
<feature type="domain" description="Thioredoxin-like fold" evidence="9">
    <location>
        <begin position="151"/>
        <end position="268"/>
    </location>
</feature>
<protein>
    <recommendedName>
        <fullName evidence="7">Thiol:disulfide interchange protein</fullName>
    </recommendedName>
</protein>
<dbReference type="AlphaFoldDB" id="A0A420EAN1"/>
<keyword evidence="6 7" id="KW-0676">Redox-active center</keyword>
<comment type="caution">
    <text evidence="10">The sequence shown here is derived from an EMBL/GenBank/DDBJ whole genome shotgun (WGS) entry which is preliminary data.</text>
</comment>
<name>A0A420EAN1_9SPHN</name>
<dbReference type="GO" id="GO:0042597">
    <property type="term" value="C:periplasmic space"/>
    <property type="evidence" value="ECO:0007669"/>
    <property type="project" value="UniProtKB-SubCell"/>
</dbReference>
<feature type="signal peptide" evidence="7">
    <location>
        <begin position="1"/>
        <end position="25"/>
    </location>
</feature>
<dbReference type="InterPro" id="IPR036249">
    <property type="entry name" value="Thioredoxin-like_sf"/>
</dbReference>